<dbReference type="Gene3D" id="3.40.50.1240">
    <property type="entry name" value="Phosphoglycerate mutase-like"/>
    <property type="match status" value="1"/>
</dbReference>
<dbReference type="InterPro" id="IPR013078">
    <property type="entry name" value="His_Pase_superF_clade-1"/>
</dbReference>
<dbReference type="EMBL" id="MN740324">
    <property type="protein sequence ID" value="QHU00195.1"/>
    <property type="molecule type" value="Genomic_DNA"/>
</dbReference>
<sequence>MKIYILRHEDRTQDATFFSPLTKIGLENSVKLVSKLNELDIDTIYSSPFIRTLQTIHPYLKEKNKKVNIEYCLQEIQHPQLIPPKSYTVSLPVYIAESFNYNDKYRSLIEPENNKYPEDERDVTERAKKILKRIMNDNVSKKNNILLVTHQAVCNAILKIACKGMKEVQVNYTDRYPKGGVTEIWDKDSWKINKINY</sequence>
<dbReference type="InterPro" id="IPR029033">
    <property type="entry name" value="His_PPase_superfam"/>
</dbReference>
<organism evidence="1">
    <name type="scientific">viral metagenome</name>
    <dbReference type="NCBI Taxonomy" id="1070528"/>
    <lineage>
        <taxon>unclassified sequences</taxon>
        <taxon>metagenomes</taxon>
        <taxon>organismal metagenomes</taxon>
    </lineage>
</organism>
<dbReference type="SUPFAM" id="SSF53254">
    <property type="entry name" value="Phosphoglycerate mutase-like"/>
    <property type="match status" value="1"/>
</dbReference>
<dbReference type="CDD" id="cd07067">
    <property type="entry name" value="HP_PGM_like"/>
    <property type="match status" value="1"/>
</dbReference>
<evidence type="ECO:0008006" key="2">
    <source>
        <dbReference type="Google" id="ProtNLM"/>
    </source>
</evidence>
<proteinExistence type="predicted"/>
<protein>
    <recommendedName>
        <fullName evidence="2">Phosphoglycerate mutase</fullName>
    </recommendedName>
</protein>
<dbReference type="Pfam" id="PF00300">
    <property type="entry name" value="His_Phos_1"/>
    <property type="match status" value="1"/>
</dbReference>
<reference evidence="1" key="1">
    <citation type="journal article" date="2020" name="Nature">
        <title>Giant virus diversity and host interactions through global metagenomics.</title>
        <authorList>
            <person name="Schulz F."/>
            <person name="Roux S."/>
            <person name="Paez-Espino D."/>
            <person name="Jungbluth S."/>
            <person name="Walsh D.A."/>
            <person name="Denef V.J."/>
            <person name="McMahon K.D."/>
            <person name="Konstantinidis K.T."/>
            <person name="Eloe-Fadrosh E.A."/>
            <person name="Kyrpides N.C."/>
            <person name="Woyke T."/>
        </authorList>
    </citation>
    <scope>NUCLEOTIDE SEQUENCE</scope>
    <source>
        <strain evidence="1">GVMAG-M-3300025860-12</strain>
    </source>
</reference>
<dbReference type="InterPro" id="IPR051710">
    <property type="entry name" value="Phosphatase_SH3-domain"/>
</dbReference>
<name>A0A6C0J3E4_9ZZZZ</name>
<accession>A0A6C0J3E4</accession>
<evidence type="ECO:0000313" key="1">
    <source>
        <dbReference type="EMBL" id="QHU00195.1"/>
    </source>
</evidence>
<dbReference type="AlphaFoldDB" id="A0A6C0J3E4"/>
<dbReference type="PANTHER" id="PTHR16469:SF27">
    <property type="entry name" value="UBIQUITIN-ASSOCIATED AND SH3 DOMAIN-CONTAINING BA-RELATED"/>
    <property type="match status" value="1"/>
</dbReference>
<dbReference type="PANTHER" id="PTHR16469">
    <property type="entry name" value="UBIQUITIN-ASSOCIATED AND SH3 DOMAIN-CONTAINING BA-RELATED"/>
    <property type="match status" value="1"/>
</dbReference>